<proteinExistence type="predicted"/>
<dbReference type="EMBL" id="CAMGYJ010000010">
    <property type="protein sequence ID" value="CAI0554172.1"/>
    <property type="molecule type" value="Genomic_DNA"/>
</dbReference>
<organism evidence="1 2">
    <name type="scientific">Linum tenue</name>
    <dbReference type="NCBI Taxonomy" id="586396"/>
    <lineage>
        <taxon>Eukaryota</taxon>
        <taxon>Viridiplantae</taxon>
        <taxon>Streptophyta</taxon>
        <taxon>Embryophyta</taxon>
        <taxon>Tracheophyta</taxon>
        <taxon>Spermatophyta</taxon>
        <taxon>Magnoliopsida</taxon>
        <taxon>eudicotyledons</taxon>
        <taxon>Gunneridae</taxon>
        <taxon>Pentapetalae</taxon>
        <taxon>rosids</taxon>
        <taxon>fabids</taxon>
        <taxon>Malpighiales</taxon>
        <taxon>Linaceae</taxon>
        <taxon>Linum</taxon>
    </lineage>
</organism>
<name>A0AAV0RCI2_9ROSI</name>
<reference evidence="1" key="1">
    <citation type="submission" date="2022-08" db="EMBL/GenBank/DDBJ databases">
        <authorList>
            <person name="Gutierrez-Valencia J."/>
        </authorList>
    </citation>
    <scope>NUCLEOTIDE SEQUENCE</scope>
</reference>
<sequence>MSGKFGAFIAETGIEFSYLIELTNLRNGQLQQLLLLGCFSGCESKDLRLLGCFGSLRVASCCFLNRQFVLSPPVVIAGRV</sequence>
<evidence type="ECO:0000313" key="1">
    <source>
        <dbReference type="EMBL" id="CAI0554172.1"/>
    </source>
</evidence>
<dbReference type="AlphaFoldDB" id="A0AAV0RCI2"/>
<comment type="caution">
    <text evidence="1">The sequence shown here is derived from an EMBL/GenBank/DDBJ whole genome shotgun (WGS) entry which is preliminary data.</text>
</comment>
<accession>A0AAV0RCI2</accession>
<dbReference type="Proteomes" id="UP001154282">
    <property type="component" value="Unassembled WGS sequence"/>
</dbReference>
<keyword evidence="2" id="KW-1185">Reference proteome</keyword>
<gene>
    <name evidence="1" type="ORF">LITE_LOCUS47098</name>
</gene>
<protein>
    <submittedName>
        <fullName evidence="1">Uncharacterized protein</fullName>
    </submittedName>
</protein>
<evidence type="ECO:0000313" key="2">
    <source>
        <dbReference type="Proteomes" id="UP001154282"/>
    </source>
</evidence>
<feature type="non-terminal residue" evidence="1">
    <location>
        <position position="80"/>
    </location>
</feature>